<comment type="similarity">
    <text evidence="1 9">Belongs to the sigma-54 factor family.</text>
</comment>
<evidence type="ECO:0000313" key="13">
    <source>
        <dbReference type="Proteomes" id="UP001521181"/>
    </source>
</evidence>
<proteinExistence type="inferred from homology"/>
<accession>A0ABS8YUY7</accession>
<evidence type="ECO:0000256" key="7">
    <source>
        <dbReference type="ARBA" id="ARBA00023125"/>
    </source>
</evidence>
<evidence type="ECO:0000256" key="6">
    <source>
        <dbReference type="ARBA" id="ARBA00023082"/>
    </source>
</evidence>
<keyword evidence="7 9" id="KW-0238">DNA-binding</keyword>
<gene>
    <name evidence="12" type="ORF">LZA78_06165</name>
</gene>
<dbReference type="PRINTS" id="PR00045">
    <property type="entry name" value="SIGMA54FCT"/>
</dbReference>
<dbReference type="RefSeq" id="WP_233676054.1">
    <property type="nucleotide sequence ID" value="NZ_JAJUOS010000003.1"/>
</dbReference>
<evidence type="ECO:0000259" key="10">
    <source>
        <dbReference type="Pfam" id="PF04552"/>
    </source>
</evidence>
<evidence type="ECO:0000256" key="4">
    <source>
        <dbReference type="ARBA" id="ARBA00022695"/>
    </source>
</evidence>
<keyword evidence="3 9" id="KW-0808">Transferase</keyword>
<keyword evidence="2 9" id="KW-0240">DNA-directed RNA polymerase</keyword>
<keyword evidence="4 9" id="KW-0548">Nucleotidyltransferase</keyword>
<dbReference type="EMBL" id="JAJUOS010000003">
    <property type="protein sequence ID" value="MCE5973060.1"/>
    <property type="molecule type" value="Genomic_DNA"/>
</dbReference>
<evidence type="ECO:0000256" key="5">
    <source>
        <dbReference type="ARBA" id="ARBA00023015"/>
    </source>
</evidence>
<dbReference type="InterPro" id="IPR007046">
    <property type="entry name" value="RNA_pol_sigma_54_core-bd"/>
</dbReference>
<keyword evidence="13" id="KW-1185">Reference proteome</keyword>
<dbReference type="InterPro" id="IPR000394">
    <property type="entry name" value="RNA_pol_sigma_54"/>
</dbReference>
<evidence type="ECO:0000256" key="3">
    <source>
        <dbReference type="ARBA" id="ARBA00022679"/>
    </source>
</evidence>
<keyword evidence="5 9" id="KW-0805">Transcription regulation</keyword>
<name>A0ABS8YUY7_9RHOB</name>
<dbReference type="InterPro" id="IPR038709">
    <property type="entry name" value="RpoN_core-bd_sf"/>
</dbReference>
<sequence length="415" mass="45022">MKLRQEVALRQQLGLRLNQELARAIGFLELSNIDLAQSLREIAQDNPWLRLQMPRGGIEGAPETAADGPTLIEHVLTCIPGLVARPEDRRIAVALTEALDQTGFLTETVEQVALRLDQPPSRFESVLAALQQIEPRGLFARSLSECLALQLAAEGPVPPALRRVLEALPSLTEGGASALARATGLPLPEVQQALATLRDLDPRPAAAFATAPTRIRVADLIFEPVGEAWHVRLNPETLPILSLHDLGATPARGSILSQARVAARALVRALDRRNRALLAVGEVLAQEQAEFLSRGPIALRALTMRAVAERVGLHESSVSRLINSASANTPRGTLALRKFFARSVRRHPESPSNSGPAVQARLTELIAKEDPRKPLSDEALARQLGAEGITASRRVVANWRVKAGIANRSKRRCRQ</sequence>
<evidence type="ECO:0000256" key="8">
    <source>
        <dbReference type="ARBA" id="ARBA00023163"/>
    </source>
</evidence>
<evidence type="ECO:0000256" key="2">
    <source>
        <dbReference type="ARBA" id="ARBA00022478"/>
    </source>
</evidence>
<dbReference type="PROSITE" id="PS50044">
    <property type="entry name" value="SIGMA54_3"/>
    <property type="match status" value="1"/>
</dbReference>
<dbReference type="Gene3D" id="1.10.10.60">
    <property type="entry name" value="Homeodomain-like"/>
    <property type="match status" value="1"/>
</dbReference>
<comment type="caution">
    <text evidence="12">The sequence shown here is derived from an EMBL/GenBank/DDBJ whole genome shotgun (WGS) entry which is preliminary data.</text>
</comment>
<dbReference type="InterPro" id="IPR007634">
    <property type="entry name" value="RNA_pol_sigma_54_DNA-bd"/>
</dbReference>
<dbReference type="Gene3D" id="1.10.10.1330">
    <property type="entry name" value="RNA polymerase sigma-54 factor, core-binding domain"/>
    <property type="match status" value="1"/>
</dbReference>
<feature type="domain" description="RNA polymerase sigma factor 54 DNA-binding" evidence="10">
    <location>
        <begin position="257"/>
        <end position="412"/>
    </location>
</feature>
<dbReference type="PANTHER" id="PTHR32248:SF4">
    <property type="entry name" value="RNA POLYMERASE SIGMA-54 FACTOR"/>
    <property type="match status" value="1"/>
</dbReference>
<keyword evidence="6 9" id="KW-0731">Sigma factor</keyword>
<evidence type="ECO:0000259" key="11">
    <source>
        <dbReference type="Pfam" id="PF04963"/>
    </source>
</evidence>
<organism evidence="12 13">
    <name type="scientific">Rhodobacter flavimaris</name>
    <dbReference type="NCBI Taxonomy" id="2907145"/>
    <lineage>
        <taxon>Bacteria</taxon>
        <taxon>Pseudomonadati</taxon>
        <taxon>Pseudomonadota</taxon>
        <taxon>Alphaproteobacteria</taxon>
        <taxon>Rhodobacterales</taxon>
        <taxon>Rhodobacter group</taxon>
        <taxon>Rhodobacter</taxon>
    </lineage>
</organism>
<dbReference type="PANTHER" id="PTHR32248">
    <property type="entry name" value="RNA POLYMERASE SIGMA-54 FACTOR"/>
    <property type="match status" value="1"/>
</dbReference>
<dbReference type="Pfam" id="PF04552">
    <property type="entry name" value="Sigma54_DBD"/>
    <property type="match status" value="1"/>
</dbReference>
<protein>
    <recommendedName>
        <fullName evidence="9">RNA polymerase sigma-54 factor</fullName>
    </recommendedName>
</protein>
<keyword evidence="8 9" id="KW-0804">Transcription</keyword>
<reference evidence="12 13" key="1">
    <citation type="submission" date="2021-12" db="EMBL/GenBank/DDBJ databases">
        <title>Sinirhodobacter sp. WL0062 is a bacterium isolated from seawater.</title>
        <authorList>
            <person name="Wang L."/>
            <person name="He W."/>
            <person name="Zhang D.-F."/>
        </authorList>
    </citation>
    <scope>NUCLEOTIDE SEQUENCE [LARGE SCALE GENOMIC DNA]</scope>
    <source>
        <strain evidence="12 13">WL0062</strain>
    </source>
</reference>
<dbReference type="Proteomes" id="UP001521181">
    <property type="component" value="Unassembled WGS sequence"/>
</dbReference>
<feature type="domain" description="RNA polymerase sigma factor 54 core-binding" evidence="11">
    <location>
        <begin position="64"/>
        <end position="244"/>
    </location>
</feature>
<comment type="function">
    <text evidence="9">Sigma factors are initiation factors that promote the attachment of RNA polymerase to specific initiation sites and are then released.</text>
</comment>
<evidence type="ECO:0000256" key="1">
    <source>
        <dbReference type="ARBA" id="ARBA00008798"/>
    </source>
</evidence>
<evidence type="ECO:0000313" key="12">
    <source>
        <dbReference type="EMBL" id="MCE5973060.1"/>
    </source>
</evidence>
<dbReference type="Pfam" id="PF04963">
    <property type="entry name" value="Sigma54_CBD"/>
    <property type="match status" value="1"/>
</dbReference>
<dbReference type="PIRSF" id="PIRSF000774">
    <property type="entry name" value="RpoN"/>
    <property type="match status" value="1"/>
</dbReference>
<dbReference type="Pfam" id="PF00309">
    <property type="entry name" value="Sigma54_AID"/>
    <property type="match status" value="1"/>
</dbReference>
<evidence type="ECO:0000256" key="9">
    <source>
        <dbReference type="PIRNR" id="PIRNR000774"/>
    </source>
</evidence>